<gene>
    <name evidence="2" type="ORF">S01H1_16936</name>
</gene>
<dbReference type="Gene3D" id="3.90.320.10">
    <property type="match status" value="1"/>
</dbReference>
<evidence type="ECO:0000313" key="2">
    <source>
        <dbReference type="EMBL" id="GAF68187.1"/>
    </source>
</evidence>
<evidence type="ECO:0000259" key="1">
    <source>
        <dbReference type="Pfam" id="PF12705"/>
    </source>
</evidence>
<dbReference type="InterPro" id="IPR011604">
    <property type="entry name" value="PDDEXK-like_dom_sf"/>
</dbReference>
<dbReference type="EMBL" id="BARS01008941">
    <property type="protein sequence ID" value="GAF68187.1"/>
    <property type="molecule type" value="Genomic_DNA"/>
</dbReference>
<name>X0RWR8_9ZZZZ</name>
<proteinExistence type="predicted"/>
<comment type="caution">
    <text evidence="2">The sequence shown here is derived from an EMBL/GenBank/DDBJ whole genome shotgun (WGS) entry which is preliminary data.</text>
</comment>
<dbReference type="AlphaFoldDB" id="X0RWR8"/>
<dbReference type="Pfam" id="PF12705">
    <property type="entry name" value="PDDEXK_1"/>
    <property type="match status" value="1"/>
</dbReference>
<sequence>HRQLGITLEAEDVAKRMVDGWDESVAAEGMRFETEADEMKLKLQAVDLVVAYLAHVPEDEPRPLAVEATMEAPLVDPLTDEDFGIPLLGIVDLVLDGQEGPVITDFKTAARGGTPAEITHEIQLSSYAYLFRQLDGRKEAGLEIRSLIKTKCPKIEFHRYKARSNNHFKRLFSVIREYLDALDSGRFNFRPGWGCLMCDFRETHCRRWCG</sequence>
<reference evidence="2" key="1">
    <citation type="journal article" date="2014" name="Front. Microbiol.">
        <title>High frequency of phylogenetically diverse reductive dehalogenase-homologous genes in deep subseafloor sedimentary metagenomes.</title>
        <authorList>
            <person name="Kawai M."/>
            <person name="Futagami T."/>
            <person name="Toyoda A."/>
            <person name="Takaki Y."/>
            <person name="Nishi S."/>
            <person name="Hori S."/>
            <person name="Arai W."/>
            <person name="Tsubouchi T."/>
            <person name="Morono Y."/>
            <person name="Uchiyama I."/>
            <person name="Ito T."/>
            <person name="Fujiyama A."/>
            <person name="Inagaki F."/>
            <person name="Takami H."/>
        </authorList>
    </citation>
    <scope>NUCLEOTIDE SEQUENCE</scope>
    <source>
        <strain evidence="2">Expedition CK06-06</strain>
    </source>
</reference>
<feature type="domain" description="PD-(D/E)XK endonuclease-like" evidence="1">
    <location>
        <begin position="20"/>
        <end position="202"/>
    </location>
</feature>
<accession>X0RWR8</accession>
<dbReference type="InterPro" id="IPR038726">
    <property type="entry name" value="PDDEXK_AddAB-type"/>
</dbReference>
<organism evidence="2">
    <name type="scientific">marine sediment metagenome</name>
    <dbReference type="NCBI Taxonomy" id="412755"/>
    <lineage>
        <taxon>unclassified sequences</taxon>
        <taxon>metagenomes</taxon>
        <taxon>ecological metagenomes</taxon>
    </lineage>
</organism>
<protein>
    <recommendedName>
        <fullName evidence="1">PD-(D/E)XK endonuclease-like domain-containing protein</fullName>
    </recommendedName>
</protein>
<feature type="non-terminal residue" evidence="2">
    <location>
        <position position="1"/>
    </location>
</feature>